<feature type="domain" description="RCK N-terminal" evidence="11">
    <location>
        <begin position="394"/>
        <end position="510"/>
    </location>
</feature>
<dbReference type="Pfam" id="PF02254">
    <property type="entry name" value="TrkA_N"/>
    <property type="match status" value="1"/>
</dbReference>
<keyword evidence="4" id="KW-0633">Potassium transport</keyword>
<evidence type="ECO:0000256" key="5">
    <source>
        <dbReference type="ARBA" id="ARBA00022692"/>
    </source>
</evidence>
<keyword evidence="9 10" id="KW-0472">Membrane</keyword>
<feature type="transmembrane region" description="Helical" evidence="10">
    <location>
        <begin position="350"/>
        <end position="373"/>
    </location>
</feature>
<sequence length="605" mass="67259">MSLLLPIIFLLAATLIFVPLAKRYAASTVLGYLITGLLLGSSVFALITDTQLIRQLTDLGMIMLMFFIGFAFRPRHLWIQRRSILKSSGVQLGAITLILVSIGFVLSQDLLSSIILGLALAFSSVTLIQQLLHQKHQLNSTFGQSASASLQFQVFIAIILIALFPLLEDTATTQHGIAYFAAIIATVSGLFLASRYLVRPAFRFLARHHSLELIPILSLLVVLAVILIMDIINIHVLIGAFLAGLLLTETEFKAEVERIIHPFKDAAIGLFFLAIGLGLSLSPLLQSPLLILASILILVIIKAGVVAAISYYQHRHAKLSTLLAVTLAQSGELSFILLKIAESENVLASNIFESTMLIVFGSMLFTPVLYWLVNAKILPMILKKVPIPTEDVPQHPILVVGFGRFGQVIARALHAQGKQFSIIDSNQPDADFMQKYGHRFVDADVTQVENLRAAGIEYCKLLILTIDDVEDSMNLARYLRLNYPDLTVLVRARDRHHAHLLNGLGIRHIWRETYLSSLDMAQQALIETGLSNEEAQIQIEQFKQQDLQLLEQQHWSHSEYDSIEAYPNAIAELEYLFENTKIITQDRVQGEQTKQSDANSPNETS</sequence>
<reference evidence="12 13" key="1">
    <citation type="submission" date="2019-02" db="EMBL/GenBank/DDBJ databases">
        <title>The draft genome of Acinetobacter halotolerans strain JCM 31009.</title>
        <authorList>
            <person name="Qin J."/>
            <person name="Feng Y."/>
            <person name="Nemec A."/>
            <person name="Zong Z."/>
        </authorList>
    </citation>
    <scope>NUCLEOTIDE SEQUENCE [LARGE SCALE GENOMIC DNA]</scope>
    <source>
        <strain evidence="12 13">JCM 31009</strain>
    </source>
</reference>
<dbReference type="AlphaFoldDB" id="A0A4Q6XGZ6"/>
<gene>
    <name evidence="12" type="ORF">EXE30_07755</name>
</gene>
<evidence type="ECO:0000256" key="6">
    <source>
        <dbReference type="ARBA" id="ARBA00022958"/>
    </source>
</evidence>
<evidence type="ECO:0000256" key="2">
    <source>
        <dbReference type="ARBA" id="ARBA00022448"/>
    </source>
</evidence>
<dbReference type="FunFam" id="3.40.50.720:FF:000036">
    <property type="entry name" value="Glutathione-regulated potassium-efflux system protein KefB"/>
    <property type="match status" value="1"/>
</dbReference>
<feature type="transmembrane region" description="Helical" evidence="10">
    <location>
        <begin position="291"/>
        <end position="312"/>
    </location>
</feature>
<keyword evidence="8" id="KW-0406">Ion transport</keyword>
<dbReference type="GO" id="GO:0005886">
    <property type="term" value="C:plasma membrane"/>
    <property type="evidence" value="ECO:0007669"/>
    <property type="project" value="TreeGrafter"/>
</dbReference>
<protein>
    <submittedName>
        <fullName evidence="12">Potassium transporter</fullName>
    </submittedName>
</protein>
<dbReference type="SUPFAM" id="SSF51735">
    <property type="entry name" value="NAD(P)-binding Rossmann-fold domains"/>
    <property type="match status" value="1"/>
</dbReference>
<feature type="transmembrane region" description="Helical" evidence="10">
    <location>
        <begin position="266"/>
        <end position="285"/>
    </location>
</feature>
<evidence type="ECO:0000256" key="10">
    <source>
        <dbReference type="SAM" id="Phobius"/>
    </source>
</evidence>
<comment type="caution">
    <text evidence="12">The sequence shown here is derived from an EMBL/GenBank/DDBJ whole genome shotgun (WGS) entry which is preliminary data.</text>
</comment>
<dbReference type="Gene3D" id="3.40.50.720">
    <property type="entry name" value="NAD(P)-binding Rossmann-like Domain"/>
    <property type="match status" value="1"/>
</dbReference>
<keyword evidence="6" id="KW-0630">Potassium</keyword>
<keyword evidence="13" id="KW-1185">Reference proteome</keyword>
<keyword evidence="5 10" id="KW-0812">Transmembrane</keyword>
<dbReference type="EMBL" id="SGIM01000005">
    <property type="protein sequence ID" value="RZF53015.1"/>
    <property type="molecule type" value="Genomic_DNA"/>
</dbReference>
<feature type="transmembrane region" description="Helical" evidence="10">
    <location>
        <begin position="319"/>
        <end position="338"/>
    </location>
</feature>
<feature type="transmembrane region" description="Helical" evidence="10">
    <location>
        <begin position="29"/>
        <end position="47"/>
    </location>
</feature>
<proteinExistence type="predicted"/>
<dbReference type="Proteomes" id="UP000292110">
    <property type="component" value="Unassembled WGS sequence"/>
</dbReference>
<dbReference type="GO" id="GO:1902600">
    <property type="term" value="P:proton transmembrane transport"/>
    <property type="evidence" value="ECO:0007669"/>
    <property type="project" value="InterPro"/>
</dbReference>
<keyword evidence="7 10" id="KW-1133">Transmembrane helix</keyword>
<dbReference type="PANTHER" id="PTHR46157">
    <property type="entry name" value="K(+) EFFLUX ANTIPORTER 3, CHLOROPLASTIC"/>
    <property type="match status" value="1"/>
</dbReference>
<feature type="transmembrane region" description="Helical" evidence="10">
    <location>
        <begin position="148"/>
        <end position="167"/>
    </location>
</feature>
<dbReference type="GO" id="GO:0015297">
    <property type="term" value="F:antiporter activity"/>
    <property type="evidence" value="ECO:0007669"/>
    <property type="project" value="UniProtKB-KW"/>
</dbReference>
<dbReference type="InterPro" id="IPR006153">
    <property type="entry name" value="Cation/H_exchanger_TM"/>
</dbReference>
<accession>A0A4Q6XGZ6</accession>
<dbReference type="InterPro" id="IPR038770">
    <property type="entry name" value="Na+/solute_symporter_sf"/>
</dbReference>
<evidence type="ECO:0000313" key="12">
    <source>
        <dbReference type="EMBL" id="RZF53015.1"/>
    </source>
</evidence>
<name>A0A4Q6XGZ6_9GAMM</name>
<evidence type="ECO:0000256" key="7">
    <source>
        <dbReference type="ARBA" id="ARBA00022989"/>
    </source>
</evidence>
<comment type="subcellular location">
    <subcellularLocation>
        <location evidence="1">Endomembrane system</location>
        <topology evidence="1">Multi-pass membrane protein</topology>
    </subcellularLocation>
</comment>
<dbReference type="Gene3D" id="1.20.1530.20">
    <property type="match status" value="1"/>
</dbReference>
<evidence type="ECO:0000256" key="4">
    <source>
        <dbReference type="ARBA" id="ARBA00022538"/>
    </source>
</evidence>
<evidence type="ECO:0000256" key="8">
    <source>
        <dbReference type="ARBA" id="ARBA00023065"/>
    </source>
</evidence>
<evidence type="ECO:0000259" key="11">
    <source>
        <dbReference type="PROSITE" id="PS51201"/>
    </source>
</evidence>
<dbReference type="PROSITE" id="PS51201">
    <property type="entry name" value="RCK_N"/>
    <property type="match status" value="1"/>
</dbReference>
<feature type="transmembrane region" description="Helical" evidence="10">
    <location>
        <begin position="110"/>
        <end position="128"/>
    </location>
</feature>
<feature type="transmembrane region" description="Helical" evidence="10">
    <location>
        <begin position="6"/>
        <end position="22"/>
    </location>
</feature>
<dbReference type="GO" id="GO:0012505">
    <property type="term" value="C:endomembrane system"/>
    <property type="evidence" value="ECO:0007669"/>
    <property type="project" value="UniProtKB-SubCell"/>
</dbReference>
<feature type="transmembrane region" description="Helical" evidence="10">
    <location>
        <begin position="234"/>
        <end position="254"/>
    </location>
</feature>
<keyword evidence="2" id="KW-0813">Transport</keyword>
<feature type="transmembrane region" description="Helical" evidence="10">
    <location>
        <begin position="53"/>
        <end position="72"/>
    </location>
</feature>
<feature type="transmembrane region" description="Helical" evidence="10">
    <location>
        <begin position="84"/>
        <end position="104"/>
    </location>
</feature>
<dbReference type="RefSeq" id="WP_130161910.1">
    <property type="nucleotide sequence ID" value="NZ_SGIM01000005.1"/>
</dbReference>
<evidence type="ECO:0000256" key="3">
    <source>
        <dbReference type="ARBA" id="ARBA00022449"/>
    </source>
</evidence>
<evidence type="ECO:0000313" key="13">
    <source>
        <dbReference type="Proteomes" id="UP000292110"/>
    </source>
</evidence>
<keyword evidence="3" id="KW-0050">Antiport</keyword>
<dbReference type="InterPro" id="IPR036291">
    <property type="entry name" value="NAD(P)-bd_dom_sf"/>
</dbReference>
<dbReference type="Pfam" id="PF00999">
    <property type="entry name" value="Na_H_Exchanger"/>
    <property type="match status" value="1"/>
</dbReference>
<dbReference type="PANTHER" id="PTHR46157:SF4">
    <property type="entry name" value="K(+) EFFLUX ANTIPORTER 3, CHLOROPLASTIC"/>
    <property type="match status" value="1"/>
</dbReference>
<dbReference type="GO" id="GO:0006813">
    <property type="term" value="P:potassium ion transport"/>
    <property type="evidence" value="ECO:0007669"/>
    <property type="project" value="UniProtKB-KW"/>
</dbReference>
<evidence type="ECO:0000256" key="9">
    <source>
        <dbReference type="ARBA" id="ARBA00023136"/>
    </source>
</evidence>
<organism evidence="12 13">
    <name type="scientific">Acinetobacter halotolerans</name>
    <dbReference type="NCBI Taxonomy" id="1752076"/>
    <lineage>
        <taxon>Bacteria</taxon>
        <taxon>Pseudomonadati</taxon>
        <taxon>Pseudomonadota</taxon>
        <taxon>Gammaproteobacteria</taxon>
        <taxon>Moraxellales</taxon>
        <taxon>Moraxellaceae</taxon>
        <taxon>Acinetobacter</taxon>
    </lineage>
</organism>
<evidence type="ECO:0000256" key="1">
    <source>
        <dbReference type="ARBA" id="ARBA00004127"/>
    </source>
</evidence>
<feature type="transmembrane region" description="Helical" evidence="10">
    <location>
        <begin position="179"/>
        <end position="198"/>
    </location>
</feature>
<dbReference type="InterPro" id="IPR003148">
    <property type="entry name" value="RCK_N"/>
</dbReference>